<feature type="region of interest" description="Disordered" evidence="1">
    <location>
        <begin position="1"/>
        <end position="48"/>
    </location>
</feature>
<evidence type="ECO:0000256" key="1">
    <source>
        <dbReference type="SAM" id="MobiDB-lite"/>
    </source>
</evidence>
<accession>A0A542XA62</accession>
<evidence type="ECO:0000313" key="2">
    <source>
        <dbReference type="EMBL" id="TQL32729.1"/>
    </source>
</evidence>
<dbReference type="AlphaFoldDB" id="A0A542XA62"/>
<organism evidence="2 3">
    <name type="scientific">Barrientosiimonas humi</name>
    <dbReference type="NCBI Taxonomy" id="999931"/>
    <lineage>
        <taxon>Bacteria</taxon>
        <taxon>Bacillati</taxon>
        <taxon>Actinomycetota</taxon>
        <taxon>Actinomycetes</taxon>
        <taxon>Micrococcales</taxon>
        <taxon>Dermacoccaceae</taxon>
        <taxon>Barrientosiimonas</taxon>
    </lineage>
</organism>
<dbReference type="RefSeq" id="WP_170206777.1">
    <property type="nucleotide sequence ID" value="NZ_CAJTBP010000001.1"/>
</dbReference>
<evidence type="ECO:0000313" key="3">
    <source>
        <dbReference type="Proteomes" id="UP000318336"/>
    </source>
</evidence>
<gene>
    <name evidence="2" type="ORF">FB554_0861</name>
</gene>
<proteinExistence type="predicted"/>
<dbReference type="EMBL" id="VFOK01000001">
    <property type="protein sequence ID" value="TQL32729.1"/>
    <property type="molecule type" value="Genomic_DNA"/>
</dbReference>
<keyword evidence="3" id="KW-1185">Reference proteome</keyword>
<feature type="compositionally biased region" description="Acidic residues" evidence="1">
    <location>
        <begin position="17"/>
        <end position="26"/>
    </location>
</feature>
<feature type="compositionally biased region" description="Acidic residues" evidence="1">
    <location>
        <begin position="38"/>
        <end position="48"/>
    </location>
</feature>
<sequence length="48" mass="5349">MTTQPDPDTEREHTDEVYQEDEESTATEEGMPLPPERDPEDESGAIGS</sequence>
<protein>
    <submittedName>
        <fullName evidence="2">Uncharacterized protein</fullName>
    </submittedName>
</protein>
<name>A0A542XA62_9MICO</name>
<dbReference type="Proteomes" id="UP000318336">
    <property type="component" value="Unassembled WGS sequence"/>
</dbReference>
<comment type="caution">
    <text evidence="2">The sequence shown here is derived from an EMBL/GenBank/DDBJ whole genome shotgun (WGS) entry which is preliminary data.</text>
</comment>
<reference evidence="2 3" key="1">
    <citation type="submission" date="2019-06" db="EMBL/GenBank/DDBJ databases">
        <title>Sequencing the genomes of 1000 actinobacteria strains.</title>
        <authorList>
            <person name="Klenk H.-P."/>
        </authorList>
    </citation>
    <scope>NUCLEOTIDE SEQUENCE [LARGE SCALE GENOMIC DNA]</scope>
    <source>
        <strain evidence="2 3">DSM 24617</strain>
    </source>
</reference>